<dbReference type="AlphaFoldDB" id="A0A259U0N1"/>
<dbReference type="SUPFAM" id="SSF49899">
    <property type="entry name" value="Concanavalin A-like lectins/glucanases"/>
    <property type="match status" value="1"/>
</dbReference>
<evidence type="ECO:0000256" key="1">
    <source>
        <dbReference type="ARBA" id="ARBA00006865"/>
    </source>
</evidence>
<gene>
    <name evidence="4" type="ORF">BSZ36_11545</name>
</gene>
<dbReference type="OrthoDB" id="9809583at2"/>
<dbReference type="RefSeq" id="WP_094549054.1">
    <property type="nucleotide sequence ID" value="NZ_MQWB01000001.1"/>
</dbReference>
<dbReference type="GO" id="GO:0004553">
    <property type="term" value="F:hydrolase activity, hydrolyzing O-glycosyl compounds"/>
    <property type="evidence" value="ECO:0007669"/>
    <property type="project" value="InterPro"/>
</dbReference>
<sequence length="287" mass="31661">MTSRIRPLLLAFGLLAIGAGVAVGCDNSVDQVVPDPMATPDGWALVWSDEFDGSEVDETKWSITSGDGCPELCGFGNNELQIYTRDNHTVADGLLTITARQEADGGYTSTKLDSKGKGDWTYGRFEIRAKLPQTQGIWPAIWMLFSEDTYGGWAASGEIDIMENIGSRPDEVFGTLHYGGPAPANVFSGDELQLRDGSTFADDFYVFAIEWEEGEIRWYVNNVLYQTQTSDDWYTTGSDDPAAPFNHDFFLLLNVAVGGNLPGPPDETTVFPQTMQVDYVRVYERSE</sequence>
<comment type="caution">
    <text evidence="4">The sequence shown here is derived from an EMBL/GenBank/DDBJ whole genome shotgun (WGS) entry which is preliminary data.</text>
</comment>
<proteinExistence type="inferred from homology"/>
<dbReference type="InterPro" id="IPR000757">
    <property type="entry name" value="Beta-glucanase-like"/>
</dbReference>
<comment type="similarity">
    <text evidence="1">Belongs to the glycosyl hydrolase 16 family.</text>
</comment>
<dbReference type="Gene3D" id="2.60.120.200">
    <property type="match status" value="1"/>
</dbReference>
<keyword evidence="2" id="KW-0732">Signal</keyword>
<dbReference type="Proteomes" id="UP000216446">
    <property type="component" value="Unassembled WGS sequence"/>
</dbReference>
<evidence type="ECO:0000256" key="2">
    <source>
        <dbReference type="SAM" id="SignalP"/>
    </source>
</evidence>
<dbReference type="InParanoid" id="A0A259U0N1"/>
<dbReference type="PANTHER" id="PTHR10963">
    <property type="entry name" value="GLYCOSYL HYDROLASE-RELATED"/>
    <property type="match status" value="1"/>
</dbReference>
<dbReference type="PROSITE" id="PS51257">
    <property type="entry name" value="PROKAR_LIPOPROTEIN"/>
    <property type="match status" value="1"/>
</dbReference>
<dbReference type="PROSITE" id="PS51762">
    <property type="entry name" value="GH16_2"/>
    <property type="match status" value="1"/>
</dbReference>
<dbReference type="InterPro" id="IPR050546">
    <property type="entry name" value="Glycosyl_Hydrlase_16"/>
</dbReference>
<feature type="chain" id="PRO_5012356241" description="GH16 domain-containing protein" evidence="2">
    <location>
        <begin position="23"/>
        <end position="287"/>
    </location>
</feature>
<organism evidence="4 5">
    <name type="scientific">Rubricoccus marinus</name>
    <dbReference type="NCBI Taxonomy" id="716817"/>
    <lineage>
        <taxon>Bacteria</taxon>
        <taxon>Pseudomonadati</taxon>
        <taxon>Rhodothermota</taxon>
        <taxon>Rhodothermia</taxon>
        <taxon>Rhodothermales</taxon>
        <taxon>Rubricoccaceae</taxon>
        <taxon>Rubricoccus</taxon>
    </lineage>
</organism>
<feature type="signal peptide" evidence="2">
    <location>
        <begin position="1"/>
        <end position="22"/>
    </location>
</feature>
<reference evidence="4 5" key="1">
    <citation type="submission" date="2016-11" db="EMBL/GenBank/DDBJ databases">
        <title>Study of marine rhodopsin-containing bacteria.</title>
        <authorList>
            <person name="Yoshizawa S."/>
            <person name="Kumagai Y."/>
            <person name="Kogure K."/>
        </authorList>
    </citation>
    <scope>NUCLEOTIDE SEQUENCE [LARGE SCALE GENOMIC DNA]</scope>
    <source>
        <strain evidence="4 5">SG-29</strain>
    </source>
</reference>
<evidence type="ECO:0000313" key="4">
    <source>
        <dbReference type="EMBL" id="OZC03559.1"/>
    </source>
</evidence>
<dbReference type="PANTHER" id="PTHR10963:SF55">
    <property type="entry name" value="GLYCOSIDE HYDROLASE FAMILY 16 PROTEIN"/>
    <property type="match status" value="1"/>
</dbReference>
<protein>
    <recommendedName>
        <fullName evidence="3">GH16 domain-containing protein</fullName>
    </recommendedName>
</protein>
<evidence type="ECO:0000313" key="5">
    <source>
        <dbReference type="Proteomes" id="UP000216446"/>
    </source>
</evidence>
<feature type="domain" description="GH16" evidence="3">
    <location>
        <begin position="26"/>
        <end position="287"/>
    </location>
</feature>
<dbReference type="Pfam" id="PF00722">
    <property type="entry name" value="Glyco_hydro_16"/>
    <property type="match status" value="1"/>
</dbReference>
<dbReference type="GO" id="GO:0005975">
    <property type="term" value="P:carbohydrate metabolic process"/>
    <property type="evidence" value="ECO:0007669"/>
    <property type="project" value="InterPro"/>
</dbReference>
<name>A0A259U0N1_9BACT</name>
<keyword evidence="5" id="KW-1185">Reference proteome</keyword>
<dbReference type="InterPro" id="IPR013320">
    <property type="entry name" value="ConA-like_dom_sf"/>
</dbReference>
<dbReference type="EMBL" id="MQWB01000001">
    <property type="protein sequence ID" value="OZC03559.1"/>
    <property type="molecule type" value="Genomic_DNA"/>
</dbReference>
<dbReference type="CDD" id="cd08023">
    <property type="entry name" value="GH16_laminarinase_like"/>
    <property type="match status" value="1"/>
</dbReference>
<accession>A0A259U0N1</accession>
<evidence type="ECO:0000259" key="3">
    <source>
        <dbReference type="PROSITE" id="PS51762"/>
    </source>
</evidence>